<dbReference type="Pfam" id="PF01476">
    <property type="entry name" value="LysM"/>
    <property type="match status" value="1"/>
</dbReference>
<dbReference type="Proteomes" id="UP000664859">
    <property type="component" value="Unassembled WGS sequence"/>
</dbReference>
<dbReference type="SUPFAM" id="SSF54106">
    <property type="entry name" value="LysM domain"/>
    <property type="match status" value="1"/>
</dbReference>
<organism evidence="3 4">
    <name type="scientific">Tribonema minus</name>
    <dbReference type="NCBI Taxonomy" id="303371"/>
    <lineage>
        <taxon>Eukaryota</taxon>
        <taxon>Sar</taxon>
        <taxon>Stramenopiles</taxon>
        <taxon>Ochrophyta</taxon>
        <taxon>PX clade</taxon>
        <taxon>Xanthophyceae</taxon>
        <taxon>Tribonematales</taxon>
        <taxon>Tribonemataceae</taxon>
        <taxon>Tribonema</taxon>
    </lineage>
</organism>
<dbReference type="OrthoDB" id="2107166at2759"/>
<dbReference type="AlphaFoldDB" id="A0A835Z1D4"/>
<reference evidence="3" key="1">
    <citation type="submission" date="2021-02" db="EMBL/GenBank/DDBJ databases">
        <title>First Annotated Genome of the Yellow-green Alga Tribonema minus.</title>
        <authorList>
            <person name="Mahan K.M."/>
        </authorList>
    </citation>
    <scope>NUCLEOTIDE SEQUENCE</scope>
    <source>
        <strain evidence="3">UTEX B ZZ1240</strain>
    </source>
</reference>
<evidence type="ECO:0000256" key="1">
    <source>
        <dbReference type="SAM" id="MobiDB-lite"/>
    </source>
</evidence>
<sequence length="320" mass="34219">MERQHCFNQDVTMSCSQCCEEPVVSAPGTAEDYCSKQFCFSSPPPKAGSAHWHKLAAASEYSATPPLTPCASEDSYSPVWRHDSGEPQRSPQYSEHTVTSSDTLAGLCLRYRTTPRELRRLNNFSGDCFGVLKVLVVPERRIPHQQQQLRDGPLPLPTESPSAARPPWNPAAAAAGAACGGLTPLGLARQLARETGVAEARAWACLDAHGWRLDAARATCRSRSCSDGIVVGSPRRRAAAAAAAAPRRASYHDASRQQRQQRRRGAAERRRSSGGGEGIELADIELCAVTARQKGGCAGGGGAQRSEGGFDLSTAEYTSV</sequence>
<feature type="region of interest" description="Disordered" evidence="1">
    <location>
        <begin position="74"/>
        <end position="98"/>
    </location>
</feature>
<dbReference type="CDD" id="cd00118">
    <property type="entry name" value="LysM"/>
    <property type="match status" value="1"/>
</dbReference>
<dbReference type="InterPro" id="IPR036779">
    <property type="entry name" value="LysM_dom_sf"/>
</dbReference>
<feature type="region of interest" description="Disordered" evidence="1">
    <location>
        <begin position="295"/>
        <end position="320"/>
    </location>
</feature>
<feature type="region of interest" description="Disordered" evidence="1">
    <location>
        <begin position="144"/>
        <end position="164"/>
    </location>
</feature>
<protein>
    <recommendedName>
        <fullName evidence="2">LysM domain-containing protein</fullName>
    </recommendedName>
</protein>
<comment type="caution">
    <text evidence="3">The sequence shown here is derived from an EMBL/GenBank/DDBJ whole genome shotgun (WGS) entry which is preliminary data.</text>
</comment>
<feature type="domain" description="LysM" evidence="2">
    <location>
        <begin position="94"/>
        <end position="137"/>
    </location>
</feature>
<dbReference type="Gene3D" id="3.10.350.10">
    <property type="entry name" value="LysM domain"/>
    <property type="match status" value="1"/>
</dbReference>
<name>A0A835Z1D4_9STRA</name>
<accession>A0A835Z1D4</accession>
<feature type="compositionally biased region" description="Low complexity" evidence="1">
    <location>
        <begin position="239"/>
        <end position="248"/>
    </location>
</feature>
<dbReference type="PROSITE" id="PS51782">
    <property type="entry name" value="LYSM"/>
    <property type="match status" value="1"/>
</dbReference>
<evidence type="ECO:0000313" key="4">
    <source>
        <dbReference type="Proteomes" id="UP000664859"/>
    </source>
</evidence>
<dbReference type="EMBL" id="JAFCMP010000135">
    <property type="protein sequence ID" value="KAG5185265.1"/>
    <property type="molecule type" value="Genomic_DNA"/>
</dbReference>
<proteinExistence type="predicted"/>
<feature type="region of interest" description="Disordered" evidence="1">
    <location>
        <begin position="239"/>
        <end position="276"/>
    </location>
</feature>
<gene>
    <name evidence="3" type="ORF">JKP88DRAFT_312383</name>
</gene>
<evidence type="ECO:0000313" key="3">
    <source>
        <dbReference type="EMBL" id="KAG5185265.1"/>
    </source>
</evidence>
<keyword evidence="4" id="KW-1185">Reference proteome</keyword>
<evidence type="ECO:0000259" key="2">
    <source>
        <dbReference type="PROSITE" id="PS51782"/>
    </source>
</evidence>
<dbReference type="InterPro" id="IPR018392">
    <property type="entry name" value="LysM"/>
</dbReference>
<feature type="compositionally biased region" description="Polar residues" evidence="1">
    <location>
        <begin position="87"/>
        <end position="98"/>
    </location>
</feature>